<dbReference type="Pfam" id="PF00172">
    <property type="entry name" value="Zn_clus"/>
    <property type="match status" value="1"/>
</dbReference>
<dbReference type="CDD" id="cd12148">
    <property type="entry name" value="fungal_TF_MHR"/>
    <property type="match status" value="1"/>
</dbReference>
<dbReference type="PROSITE" id="PS50048">
    <property type="entry name" value="ZN2_CY6_FUNGAL_2"/>
    <property type="match status" value="1"/>
</dbReference>
<dbReference type="Proteomes" id="UP001320420">
    <property type="component" value="Unassembled WGS sequence"/>
</dbReference>
<evidence type="ECO:0000256" key="3">
    <source>
        <dbReference type="ARBA" id="ARBA00023242"/>
    </source>
</evidence>
<comment type="caution">
    <text evidence="6">The sequence shown here is derived from an EMBL/GenBank/DDBJ whole genome shotgun (WGS) entry which is preliminary data.</text>
</comment>
<dbReference type="InterPro" id="IPR007219">
    <property type="entry name" value="XnlR_reg_dom"/>
</dbReference>
<dbReference type="EMBL" id="JAKJXP020000009">
    <property type="protein sequence ID" value="KAK7756072.1"/>
    <property type="molecule type" value="Genomic_DNA"/>
</dbReference>
<dbReference type="GO" id="GO:0000981">
    <property type="term" value="F:DNA-binding transcription factor activity, RNA polymerase II-specific"/>
    <property type="evidence" value="ECO:0007669"/>
    <property type="project" value="InterPro"/>
</dbReference>
<keyword evidence="3" id="KW-0539">Nucleus</keyword>
<dbReference type="InterPro" id="IPR050613">
    <property type="entry name" value="Sec_Metabolite_Reg"/>
</dbReference>
<dbReference type="Pfam" id="PF04082">
    <property type="entry name" value="Fungal_trans"/>
    <property type="match status" value="1"/>
</dbReference>
<keyword evidence="2" id="KW-0479">Metal-binding</keyword>
<dbReference type="Gene3D" id="4.10.240.10">
    <property type="entry name" value="Zn(2)-C6 fungal-type DNA-binding domain"/>
    <property type="match status" value="1"/>
</dbReference>
<evidence type="ECO:0000256" key="2">
    <source>
        <dbReference type="ARBA" id="ARBA00022723"/>
    </source>
</evidence>
<dbReference type="SMART" id="SM00066">
    <property type="entry name" value="GAL4"/>
    <property type="match status" value="1"/>
</dbReference>
<comment type="subcellular location">
    <subcellularLocation>
        <location evidence="1">Nucleus</location>
    </subcellularLocation>
</comment>
<evidence type="ECO:0000259" key="5">
    <source>
        <dbReference type="PROSITE" id="PS50048"/>
    </source>
</evidence>
<dbReference type="InterPro" id="IPR001138">
    <property type="entry name" value="Zn2Cys6_DnaBD"/>
</dbReference>
<dbReference type="GO" id="GO:0003677">
    <property type="term" value="F:DNA binding"/>
    <property type="evidence" value="ECO:0007669"/>
    <property type="project" value="InterPro"/>
</dbReference>
<organism evidence="6 7">
    <name type="scientific">Diatrype stigma</name>
    <dbReference type="NCBI Taxonomy" id="117547"/>
    <lineage>
        <taxon>Eukaryota</taxon>
        <taxon>Fungi</taxon>
        <taxon>Dikarya</taxon>
        <taxon>Ascomycota</taxon>
        <taxon>Pezizomycotina</taxon>
        <taxon>Sordariomycetes</taxon>
        <taxon>Xylariomycetidae</taxon>
        <taxon>Xylariales</taxon>
        <taxon>Diatrypaceae</taxon>
        <taxon>Diatrype</taxon>
    </lineage>
</organism>
<protein>
    <recommendedName>
        <fullName evidence="5">Zn(2)-C6 fungal-type domain-containing protein</fullName>
    </recommendedName>
</protein>
<feature type="region of interest" description="Disordered" evidence="4">
    <location>
        <begin position="1"/>
        <end position="24"/>
    </location>
</feature>
<keyword evidence="7" id="KW-1185">Reference proteome</keyword>
<evidence type="ECO:0000313" key="6">
    <source>
        <dbReference type="EMBL" id="KAK7756072.1"/>
    </source>
</evidence>
<dbReference type="GO" id="GO:0006351">
    <property type="term" value="P:DNA-templated transcription"/>
    <property type="evidence" value="ECO:0007669"/>
    <property type="project" value="InterPro"/>
</dbReference>
<accession>A0AAN9UZ82</accession>
<dbReference type="AlphaFoldDB" id="A0AAN9UZ82"/>
<proteinExistence type="predicted"/>
<name>A0AAN9UZ82_9PEZI</name>
<evidence type="ECO:0000313" key="7">
    <source>
        <dbReference type="Proteomes" id="UP001320420"/>
    </source>
</evidence>
<reference evidence="6 7" key="1">
    <citation type="submission" date="2024-02" db="EMBL/GenBank/DDBJ databases">
        <title>De novo assembly and annotation of 12 fungi associated with fruit tree decline syndrome in Ontario, Canada.</title>
        <authorList>
            <person name="Sulman M."/>
            <person name="Ellouze W."/>
            <person name="Ilyukhin E."/>
        </authorList>
    </citation>
    <scope>NUCLEOTIDE SEQUENCE [LARGE SCALE GENOMIC DNA]</scope>
    <source>
        <strain evidence="6 7">M11/M66-122</strain>
    </source>
</reference>
<feature type="region of interest" description="Disordered" evidence="4">
    <location>
        <begin position="85"/>
        <end position="111"/>
    </location>
</feature>
<dbReference type="SMART" id="SM00906">
    <property type="entry name" value="Fungal_trans"/>
    <property type="match status" value="1"/>
</dbReference>
<evidence type="ECO:0000256" key="1">
    <source>
        <dbReference type="ARBA" id="ARBA00004123"/>
    </source>
</evidence>
<dbReference type="PANTHER" id="PTHR31001">
    <property type="entry name" value="UNCHARACTERIZED TRANSCRIPTIONAL REGULATORY PROTEIN"/>
    <property type="match status" value="1"/>
</dbReference>
<feature type="domain" description="Zn(2)-C6 fungal-type" evidence="5">
    <location>
        <begin position="28"/>
        <end position="57"/>
    </location>
</feature>
<evidence type="ECO:0000256" key="4">
    <source>
        <dbReference type="SAM" id="MobiDB-lite"/>
    </source>
</evidence>
<gene>
    <name evidence="6" type="ORF">SLS62_002015</name>
</gene>
<dbReference type="CDD" id="cd00067">
    <property type="entry name" value="GAL4"/>
    <property type="match status" value="1"/>
</dbReference>
<sequence length="675" mass="76042">MSESLSAETPLSPGADPSTAPRKKLERSCLACHRRKVRCSKELPCSTCVKNHVACSYPPAGRKRRAPNPKTRITDIATRVSQLERTLVSSSRASEPPPRATTSSRDTSRVAEAPYTPYSQTQDGYEVNKEALVENQYYNEDLLSRVIEQERDIHSALATPRNNPPKLRPFNPMGILSNPLNFTGELAALHPPKQAAMQLWRVFVQNVGPAVHVFHTPTTEINVYSVIHDATKAHPDTLALVFSIYFTAAITLEPEEAEKLLGRDKESGLMMLKTGVEQAFAEADFLSHTSTTLLQALAIYLVLRTACTTTDNLQMGIRSHNPGRGVWILTGLAVRAAESAGLHRDGKKLKLTPFESEIRRRIWWHIVGRDGRSSEDYGISSSNNIPLSTVELPLNVNDGALYPEMTKLPTPSLGWTEMTLSLVGMEMFRAWTQLQTAITSSPPPDRAVRDKIISDWKIRVEPHIQRCNPIVPIQRMTIFVFRFTFTKFDIVSRQQWACIEHPKQPDFTSEALEQACETLQMVIDAWDDELLFDYRWLYRSFTQYHLPLYILWHLCLRPQGPCVARAWEVIDALFRLQEAGTLQLSASANGSKWAVIKVLREKASLIREAVHNRDKTIHAATSAMQLHEEAVVEQTTDGAEINVDIANDPELSQFLDPLPDWNTFWLEEFNLSSLA</sequence>
<dbReference type="PANTHER" id="PTHR31001:SF57">
    <property type="entry name" value="ZN(II)2CYS6 TRANSCRIPTION FACTOR (EUROFUNG)"/>
    <property type="match status" value="1"/>
</dbReference>
<dbReference type="InterPro" id="IPR036864">
    <property type="entry name" value="Zn2-C6_fun-type_DNA-bd_sf"/>
</dbReference>
<dbReference type="SUPFAM" id="SSF57701">
    <property type="entry name" value="Zn2/Cys6 DNA-binding domain"/>
    <property type="match status" value="1"/>
</dbReference>
<dbReference type="GO" id="GO:0008270">
    <property type="term" value="F:zinc ion binding"/>
    <property type="evidence" value="ECO:0007669"/>
    <property type="project" value="InterPro"/>
</dbReference>
<dbReference type="GO" id="GO:0005634">
    <property type="term" value="C:nucleus"/>
    <property type="evidence" value="ECO:0007669"/>
    <property type="project" value="UniProtKB-SubCell"/>
</dbReference>
<dbReference type="PROSITE" id="PS00463">
    <property type="entry name" value="ZN2_CY6_FUNGAL_1"/>
    <property type="match status" value="1"/>
</dbReference>